<reference evidence="1" key="1">
    <citation type="submission" date="2019-08" db="EMBL/GenBank/DDBJ databases">
        <title>The improved chromosome-level genome for the pearl oyster Pinctada fucata martensii using PacBio sequencing and Hi-C.</title>
        <authorList>
            <person name="Zheng Z."/>
        </authorList>
    </citation>
    <scope>NUCLEOTIDE SEQUENCE</scope>
    <source>
        <strain evidence="1">ZZ-2019</strain>
        <tissue evidence="1">Adductor muscle</tissue>
    </source>
</reference>
<dbReference type="EMBL" id="VSWD01000012">
    <property type="protein sequence ID" value="KAK3085962.1"/>
    <property type="molecule type" value="Genomic_DNA"/>
</dbReference>
<gene>
    <name evidence="1" type="ORF">FSP39_011386</name>
</gene>
<dbReference type="InterPro" id="IPR036188">
    <property type="entry name" value="FAD/NAD-bd_sf"/>
</dbReference>
<organism evidence="1 2">
    <name type="scientific">Pinctada imbricata</name>
    <name type="common">Atlantic pearl-oyster</name>
    <name type="synonym">Pinctada martensii</name>
    <dbReference type="NCBI Taxonomy" id="66713"/>
    <lineage>
        <taxon>Eukaryota</taxon>
        <taxon>Metazoa</taxon>
        <taxon>Spiralia</taxon>
        <taxon>Lophotrochozoa</taxon>
        <taxon>Mollusca</taxon>
        <taxon>Bivalvia</taxon>
        <taxon>Autobranchia</taxon>
        <taxon>Pteriomorphia</taxon>
        <taxon>Pterioida</taxon>
        <taxon>Pterioidea</taxon>
        <taxon>Pteriidae</taxon>
        <taxon>Pinctada</taxon>
    </lineage>
</organism>
<dbReference type="SUPFAM" id="SSF51905">
    <property type="entry name" value="FAD/NAD(P)-binding domain"/>
    <property type="match status" value="1"/>
</dbReference>
<dbReference type="Gene3D" id="3.50.50.60">
    <property type="entry name" value="FAD/NAD(P)-binding domain"/>
    <property type="match status" value="1"/>
</dbReference>
<protein>
    <submittedName>
        <fullName evidence="1">Uncharacterized protein</fullName>
    </submittedName>
</protein>
<name>A0AA89BP23_PINIB</name>
<dbReference type="Proteomes" id="UP001186944">
    <property type="component" value="Unassembled WGS sequence"/>
</dbReference>
<sequence length="396" mass="44774">MGSLVPSSTEPFSDGAVFGIFTGWKSIYEKIRRSFNDLNVVIVGAGPIGLSSAILALQTGRVSKLVIFEERQRKELVNLSYQISFDENSVNFLQSSKIDFDNIEGCWHEGCFSTRVGVYLEYIFDRLQAYRNSTVLFNTKFDRDKCKEIDNLPGRLLVLTCDGRNGQAGRILGLNDFSQQHSCGAYGAIAAVDRTEQRDVPTPEKRMHNLTFDLSAYGTYCTDNDGFPGFSLKIFGNSKHRFISLAIARCDSPVVKTLRTILDRSMMRNIFLKCFNQYKVESEPAISDSYALHHMKFSPRLFEIKLSQRCETVAYFDDCDTFVLAEGEAAMSFNFHTGLDINPAIRGLMSLSTFIEMISIAETEHSITEALIYKMKHTDSVCKELIKHGMKEYMFS</sequence>
<dbReference type="AlphaFoldDB" id="A0AA89BP23"/>
<evidence type="ECO:0000313" key="2">
    <source>
        <dbReference type="Proteomes" id="UP001186944"/>
    </source>
</evidence>
<proteinExistence type="predicted"/>
<comment type="caution">
    <text evidence="1">The sequence shown here is derived from an EMBL/GenBank/DDBJ whole genome shotgun (WGS) entry which is preliminary data.</text>
</comment>
<evidence type="ECO:0000313" key="1">
    <source>
        <dbReference type="EMBL" id="KAK3085962.1"/>
    </source>
</evidence>
<keyword evidence="2" id="KW-1185">Reference proteome</keyword>
<accession>A0AA89BP23</accession>